<feature type="domain" description="DUF58" evidence="2">
    <location>
        <begin position="216"/>
        <end position="400"/>
    </location>
</feature>
<dbReference type="AlphaFoldDB" id="A0A1H1LMM3"/>
<feature type="transmembrane region" description="Helical" evidence="1">
    <location>
        <begin position="60"/>
        <end position="78"/>
    </location>
</feature>
<feature type="transmembrane region" description="Helical" evidence="1">
    <location>
        <begin position="25"/>
        <end position="53"/>
    </location>
</feature>
<proteinExistence type="predicted"/>
<gene>
    <name evidence="3" type="ORF">SAMN04488543_0326</name>
</gene>
<dbReference type="OrthoDB" id="9776116at2"/>
<dbReference type="RefSeq" id="WP_091409262.1">
    <property type="nucleotide sequence ID" value="NZ_LT629749.1"/>
</dbReference>
<dbReference type="Proteomes" id="UP000199092">
    <property type="component" value="Chromosome I"/>
</dbReference>
<keyword evidence="1" id="KW-0472">Membrane</keyword>
<dbReference type="PANTHER" id="PTHR33608">
    <property type="entry name" value="BLL2464 PROTEIN"/>
    <property type="match status" value="1"/>
</dbReference>
<dbReference type="InterPro" id="IPR002881">
    <property type="entry name" value="DUF58"/>
</dbReference>
<dbReference type="EMBL" id="LT629749">
    <property type="protein sequence ID" value="SDR75129.1"/>
    <property type="molecule type" value="Genomic_DNA"/>
</dbReference>
<organism evidence="3 4">
    <name type="scientific">Friedmanniella luteola</name>
    <dbReference type="NCBI Taxonomy" id="546871"/>
    <lineage>
        <taxon>Bacteria</taxon>
        <taxon>Bacillati</taxon>
        <taxon>Actinomycetota</taxon>
        <taxon>Actinomycetes</taxon>
        <taxon>Propionibacteriales</taxon>
        <taxon>Nocardioidaceae</taxon>
        <taxon>Friedmanniella</taxon>
    </lineage>
</organism>
<evidence type="ECO:0000256" key="1">
    <source>
        <dbReference type="SAM" id="Phobius"/>
    </source>
</evidence>
<keyword evidence="4" id="KW-1185">Reference proteome</keyword>
<dbReference type="STRING" id="546871.SAMN04488543_0326"/>
<sequence length="464" mass="48777">MSGGATTSEARVVDPDVLPARPPVVAVPAAGLVPAPAAAAWLVGGVLVAVVGLVAGRPEVAALGLPLLLGLVVARAGWPAGGARARLRAADQTANAGQLEAELVVEAAPGAPLLGVRVDAPGHRPREALVLARDRVVAVRMRSVRTGSRPLFQLDARAADASALLLGSVSSQPAVVMTVLPSTRALRALPLPFRLQGLTGPHGSRRAGDGGDLHDVAPFRPGDRLRRIDWRVTARINGQAAAGAGQPGAVSELYVRRTFATADATVMLVVDSRDEVGPRVDTWGDASAVDEDEATSLDLARFAAASVARSYLEAGDRVGLEDLGRLRRPSPPAGGRPHLHRLTQQLALARPEGEPTRRQRVPRLPSGALIVLFSTFLDDDPARLATAWRGSGHRVVAVDTLPPLVTADLSARQRTAFRVVSMDRVDRIADLARAGVETVTWQSLGPEHDVAAELGVLARRRVRR</sequence>
<evidence type="ECO:0000259" key="2">
    <source>
        <dbReference type="Pfam" id="PF01882"/>
    </source>
</evidence>
<keyword evidence="1" id="KW-1133">Transmembrane helix</keyword>
<evidence type="ECO:0000313" key="3">
    <source>
        <dbReference type="EMBL" id="SDR75129.1"/>
    </source>
</evidence>
<reference evidence="3 4" key="1">
    <citation type="submission" date="2016-10" db="EMBL/GenBank/DDBJ databases">
        <authorList>
            <person name="de Groot N.N."/>
        </authorList>
    </citation>
    <scope>NUCLEOTIDE SEQUENCE [LARGE SCALE GENOMIC DNA]</scope>
    <source>
        <strain evidence="3 4">DSM 21741</strain>
    </source>
</reference>
<keyword evidence="1" id="KW-0812">Transmembrane</keyword>
<name>A0A1H1LMM3_9ACTN</name>
<evidence type="ECO:0000313" key="4">
    <source>
        <dbReference type="Proteomes" id="UP000199092"/>
    </source>
</evidence>
<dbReference type="Pfam" id="PF01882">
    <property type="entry name" value="DUF58"/>
    <property type="match status" value="1"/>
</dbReference>
<protein>
    <submittedName>
        <fullName evidence="3">Uncharacterized conserved protein, DUF58 family, contains vWF domain</fullName>
    </submittedName>
</protein>
<dbReference type="PANTHER" id="PTHR33608:SF14">
    <property type="entry name" value="POSSIBLE CONSERVED SECRETED PROTEIN"/>
    <property type="match status" value="1"/>
</dbReference>
<accession>A0A1H1LMM3</accession>